<evidence type="ECO:0000313" key="4">
    <source>
        <dbReference type="Proteomes" id="UP000326396"/>
    </source>
</evidence>
<keyword evidence="1" id="KW-0175">Coiled coil</keyword>
<evidence type="ECO:0000256" key="2">
    <source>
        <dbReference type="SAM" id="MobiDB-lite"/>
    </source>
</evidence>
<proteinExistence type="predicted"/>
<evidence type="ECO:0000256" key="1">
    <source>
        <dbReference type="SAM" id="Coils"/>
    </source>
</evidence>
<accession>A0A5N6N4R1</accession>
<feature type="region of interest" description="Disordered" evidence="2">
    <location>
        <begin position="22"/>
        <end position="42"/>
    </location>
</feature>
<dbReference type="EMBL" id="SZYD01000013">
    <property type="protein sequence ID" value="KAD4384776.1"/>
    <property type="molecule type" value="Genomic_DNA"/>
</dbReference>
<reference evidence="3 4" key="1">
    <citation type="submission" date="2019-05" db="EMBL/GenBank/DDBJ databases">
        <title>Mikania micrantha, genome provides insights into the molecular mechanism of rapid growth.</title>
        <authorList>
            <person name="Liu B."/>
        </authorList>
    </citation>
    <scope>NUCLEOTIDE SEQUENCE [LARGE SCALE GENOMIC DNA]</scope>
    <source>
        <strain evidence="3">NLD-2019</strain>
        <tissue evidence="3">Leaf</tissue>
    </source>
</reference>
<feature type="coiled-coil region" evidence="1">
    <location>
        <begin position="71"/>
        <end position="105"/>
    </location>
</feature>
<dbReference type="AlphaFoldDB" id="A0A5N6N4R1"/>
<evidence type="ECO:0000313" key="3">
    <source>
        <dbReference type="EMBL" id="KAD4384776.1"/>
    </source>
</evidence>
<dbReference type="Proteomes" id="UP000326396">
    <property type="component" value="Linkage Group LG3"/>
</dbReference>
<gene>
    <name evidence="3" type="ORF">E3N88_24944</name>
</gene>
<name>A0A5N6N4R1_9ASTR</name>
<protein>
    <submittedName>
        <fullName evidence="3">Uncharacterized protein</fullName>
    </submittedName>
</protein>
<feature type="region of interest" description="Disordered" evidence="2">
    <location>
        <begin position="118"/>
        <end position="141"/>
    </location>
</feature>
<organism evidence="3 4">
    <name type="scientific">Mikania micrantha</name>
    <name type="common">bitter vine</name>
    <dbReference type="NCBI Taxonomy" id="192012"/>
    <lineage>
        <taxon>Eukaryota</taxon>
        <taxon>Viridiplantae</taxon>
        <taxon>Streptophyta</taxon>
        <taxon>Embryophyta</taxon>
        <taxon>Tracheophyta</taxon>
        <taxon>Spermatophyta</taxon>
        <taxon>Magnoliopsida</taxon>
        <taxon>eudicotyledons</taxon>
        <taxon>Gunneridae</taxon>
        <taxon>Pentapetalae</taxon>
        <taxon>asterids</taxon>
        <taxon>campanulids</taxon>
        <taxon>Asterales</taxon>
        <taxon>Asteraceae</taxon>
        <taxon>Asteroideae</taxon>
        <taxon>Heliantheae alliance</taxon>
        <taxon>Eupatorieae</taxon>
        <taxon>Mikania</taxon>
    </lineage>
</organism>
<comment type="caution">
    <text evidence="3">The sequence shown here is derived from an EMBL/GenBank/DDBJ whole genome shotgun (WGS) entry which is preliminary data.</text>
</comment>
<sequence>MASQPRSTSSLPIISTATTNVSSQIPVFSKKSDSPSNPGKKATFIAESVPSTKMTTSAPILVSNNEILSVFQQVQQQMLDQQKMNQRLLREMETLRAEKNKQKETSTPLAPRILDFGTSGMSGNHSGDFIPMQTRQTFKDT</sequence>
<keyword evidence="4" id="KW-1185">Reference proteome</keyword>